<comment type="function">
    <text evidence="10">May be a general defense protein.</text>
</comment>
<dbReference type="InterPro" id="IPR003593">
    <property type="entry name" value="AAA+_ATPase"/>
</dbReference>
<evidence type="ECO:0000256" key="7">
    <source>
        <dbReference type="ARBA" id="ARBA00022840"/>
    </source>
</evidence>
<dbReference type="Pfam" id="PF08370">
    <property type="entry name" value="PDR_assoc"/>
    <property type="match status" value="1"/>
</dbReference>
<feature type="transmembrane region" description="Helical" evidence="11">
    <location>
        <begin position="1162"/>
        <end position="1182"/>
    </location>
</feature>
<dbReference type="FunFam" id="3.40.50.300:FF:000157">
    <property type="entry name" value="ABC transporter G family member 34"/>
    <property type="match status" value="1"/>
</dbReference>
<dbReference type="Gene3D" id="3.40.50.300">
    <property type="entry name" value="P-loop containing nucleotide triphosphate hydrolases"/>
    <property type="match status" value="2"/>
</dbReference>
<dbReference type="PROSITE" id="PS50893">
    <property type="entry name" value="ABC_TRANSPORTER_2"/>
    <property type="match status" value="2"/>
</dbReference>
<dbReference type="PANTHER" id="PTHR19241">
    <property type="entry name" value="ATP-BINDING CASSETTE TRANSPORTER"/>
    <property type="match status" value="1"/>
</dbReference>
<dbReference type="SMART" id="SM00382">
    <property type="entry name" value="AAA"/>
    <property type="match status" value="2"/>
</dbReference>
<evidence type="ECO:0000256" key="3">
    <source>
        <dbReference type="ARBA" id="ARBA00022448"/>
    </source>
</evidence>
<evidence type="ECO:0000256" key="5">
    <source>
        <dbReference type="ARBA" id="ARBA00022737"/>
    </source>
</evidence>
<keyword evidence="9 11" id="KW-0472">Membrane</keyword>
<dbReference type="GO" id="GO:0005524">
    <property type="term" value="F:ATP binding"/>
    <property type="evidence" value="ECO:0007669"/>
    <property type="project" value="UniProtKB-KW"/>
</dbReference>
<feature type="transmembrane region" description="Helical" evidence="11">
    <location>
        <begin position="365"/>
        <end position="383"/>
    </location>
</feature>
<dbReference type="AlphaFoldDB" id="A0A3L6E148"/>
<dbReference type="FunFam" id="3.40.50.300:FF:000532">
    <property type="entry name" value="ABC transporter G family member 34"/>
    <property type="match status" value="1"/>
</dbReference>
<dbReference type="SUPFAM" id="SSF52540">
    <property type="entry name" value="P-loop containing nucleoside triphosphate hydrolases"/>
    <property type="match status" value="2"/>
</dbReference>
<dbReference type="GO" id="GO:0140359">
    <property type="term" value="F:ABC-type transporter activity"/>
    <property type="evidence" value="ECO:0007669"/>
    <property type="project" value="InterPro"/>
</dbReference>
<dbReference type="InterPro" id="IPR003439">
    <property type="entry name" value="ABC_transporter-like_ATP-bd"/>
</dbReference>
<protein>
    <submittedName>
        <fullName evidence="13">ABC transporter G family member 45</fullName>
    </submittedName>
</protein>
<gene>
    <name evidence="13" type="primary">ABCG45_1</name>
    <name evidence="13" type="ORF">Zm00014a_004561</name>
</gene>
<comment type="similarity">
    <text evidence="2">Belongs to the ABC transporter superfamily. ABCG family. PDR (TC 3.A.1.205) subfamily.</text>
</comment>
<feature type="transmembrane region" description="Helical" evidence="11">
    <location>
        <begin position="1243"/>
        <end position="1269"/>
    </location>
</feature>
<evidence type="ECO:0000256" key="9">
    <source>
        <dbReference type="ARBA" id="ARBA00023136"/>
    </source>
</evidence>
<evidence type="ECO:0000256" key="8">
    <source>
        <dbReference type="ARBA" id="ARBA00022989"/>
    </source>
</evidence>
<keyword evidence="3" id="KW-0813">Transport</keyword>
<keyword evidence="5" id="KW-0677">Repeat</keyword>
<evidence type="ECO:0000256" key="11">
    <source>
        <dbReference type="SAM" id="Phobius"/>
    </source>
</evidence>
<dbReference type="Pfam" id="PF00005">
    <property type="entry name" value="ABC_tran"/>
    <property type="match status" value="2"/>
</dbReference>
<feature type="transmembrane region" description="Helical" evidence="11">
    <location>
        <begin position="1135"/>
        <end position="1156"/>
    </location>
</feature>
<evidence type="ECO:0000256" key="1">
    <source>
        <dbReference type="ARBA" id="ARBA00004141"/>
    </source>
</evidence>
<dbReference type="ExpressionAtlas" id="A0A3L6E148">
    <property type="expression patterns" value="baseline and differential"/>
</dbReference>
<feature type="transmembrane region" description="Helical" evidence="11">
    <location>
        <begin position="127"/>
        <end position="146"/>
    </location>
</feature>
<dbReference type="Pfam" id="PF19055">
    <property type="entry name" value="ABC2_membrane_7"/>
    <property type="match status" value="1"/>
</dbReference>
<keyword evidence="6" id="KW-0547">Nucleotide-binding</keyword>
<feature type="domain" description="ABC transporter" evidence="12">
    <location>
        <begin position="673"/>
        <end position="926"/>
    </location>
</feature>
<dbReference type="Proteomes" id="UP000251960">
    <property type="component" value="Chromosome 7"/>
</dbReference>
<dbReference type="EMBL" id="NCVQ01000008">
    <property type="protein sequence ID" value="PWZ14228.1"/>
    <property type="molecule type" value="Genomic_DNA"/>
</dbReference>
<feature type="transmembrane region" description="Helical" evidence="11">
    <location>
        <begin position="491"/>
        <end position="512"/>
    </location>
</feature>
<evidence type="ECO:0000256" key="2">
    <source>
        <dbReference type="ARBA" id="ARBA00006012"/>
    </source>
</evidence>
<keyword evidence="4 11" id="KW-0812">Transmembrane</keyword>
<name>A0A3L6E148_MAIZE</name>
<keyword evidence="8 11" id="KW-1133">Transmembrane helix</keyword>
<feature type="transmembrane region" description="Helical" evidence="11">
    <location>
        <begin position="436"/>
        <end position="454"/>
    </location>
</feature>
<sequence length="1274" mass="143432">MCAESNDTTKILMGLSGVIRSTRMTLVLGAPGSGKSTFLRVLAGKLDPSLKFEGKVTYKVEAKSSAPEHLSAYVSQHDLHHAEMTVRETINFSSNMLGTSNEFEMLREVVRQQMGTDEATAELFSKVLFHFVIICVFGTILLHVLAPQILGLSTCADTIIGDELQRGVSGGQKKRTTIGEMLVGRARCFFMDDVSTGLDSSTTYEIMTFLRQMAHIMGLTIVISLLQPSIETLALFDDIILLCEGQIIYHGPRRHAVGFFRTIGFTCPSRKNVADFLQEVTLKTEQKQYWTGDKSQYKYHSIEDFIKCFRAYSVPQIVEDNQCTENGSKQAVRAGDSFIISKWEIFKVCLSREVLLLKKNYPVHIFKVIQIMFLAFVVGTLFFRSGMNQDTVLDGVKYLGALFMGVAVINFNCTIELGMVTKRLPIFYKQRELLELPGWALVCSVFLTSLPVSLMESGLWTFSTYYAIGYAPSAIRYTPRQIEHHKYSIQLFQQLLALLATHQMSLGLYRLVATVGRTPIVSNSLGAQVLVFSFIFGGFIISKDNLQSWLSWGYWASPFTYALNAVTLNEFLDMRWAKVFYFKNSKTLGEAILMLRGLLNEWQWYWTCIGILFGFTLVFNILSVLALHFLKSPHKREVNIKSQDRQNKEYNDQAVVNLNASIGQSLPFQPLTLVFKNINYSVELPKGMRKHGVTESRLQLLRDVSGSFRPGVLTALMGITGAGKTTLLDVLAGRKTGGYIEGVISICGYPNKYETFSRITGYCEQTDIHSPYLTVYESLKFSASLRLPSVVKSHQRDMYVEEVMDLVELTGLRNAIVGIPGATGLSAEQRKRLTIAVELVASPSIMFLDEPTTGLDARAAAIVMRTVRKMVNTGHTVVCTIHQPSIQIFESFDELLLMKSGGQLIYSGSLGPLSRDLIKYFEAVPGVPKIKDGQNPAAWVLDISSHAMQYMINVDYAEIYYNSNLYKENMAMINELSKPKTNHEDLHLPSKYWPGFKEQCIACIWKQHLSYRKNSELNVFRFINTFATSIVFGIVFWQTGSTIKVEQDVFNILGIGYGSALFLGFVNCTSLLPVVAAERAVSYREMNSGMYSSMAFIIAQVAAEIPYMVIQPLIFSAIVYPMVGFQLAVKKFFLFVLYMILIFMDYTLYGMMAVALTPTAEIATGLSLTIFVVWNFFSGFIVTVKAMPVWWRWMYWACPTAWTLYGLVSSQLGDHKELIRVLGQPDQPVITFLQEYLGLENGYLPLVTALHFVLSALFCFVFCVGIKYLRFQKR</sequence>
<evidence type="ECO:0000256" key="10">
    <source>
        <dbReference type="ARBA" id="ARBA00037747"/>
    </source>
</evidence>
<dbReference type="InterPro" id="IPR034003">
    <property type="entry name" value="ABCG_PDR_2"/>
</dbReference>
<feature type="transmembrane region" description="Helical" evidence="11">
    <location>
        <begin position="524"/>
        <end position="542"/>
    </location>
</feature>
<dbReference type="InterPro" id="IPR013581">
    <property type="entry name" value="PDR_assoc"/>
</dbReference>
<evidence type="ECO:0000313" key="13">
    <source>
        <dbReference type="EMBL" id="PWZ14228.1"/>
    </source>
</evidence>
<evidence type="ECO:0000259" key="12">
    <source>
        <dbReference type="PROSITE" id="PS50893"/>
    </source>
</evidence>
<feature type="transmembrane region" description="Helical" evidence="11">
    <location>
        <begin position="1049"/>
        <end position="1074"/>
    </location>
</feature>
<organism evidence="13">
    <name type="scientific">Zea mays</name>
    <name type="common">Maize</name>
    <dbReference type="NCBI Taxonomy" id="4577"/>
    <lineage>
        <taxon>Eukaryota</taxon>
        <taxon>Viridiplantae</taxon>
        <taxon>Streptophyta</taxon>
        <taxon>Embryophyta</taxon>
        <taxon>Tracheophyta</taxon>
        <taxon>Spermatophyta</taxon>
        <taxon>Magnoliopsida</taxon>
        <taxon>Liliopsida</taxon>
        <taxon>Poales</taxon>
        <taxon>Poaceae</taxon>
        <taxon>PACMAD clade</taxon>
        <taxon>Panicoideae</taxon>
        <taxon>Andropogonodae</taxon>
        <taxon>Andropogoneae</taxon>
        <taxon>Tripsacinae</taxon>
        <taxon>Zea</taxon>
    </lineage>
</organism>
<reference evidence="13" key="1">
    <citation type="journal article" date="2018" name="Nat. Genet.">
        <title>Extensive intraspecific gene order and gene structural variations between Mo17 and other maize genomes.</title>
        <authorList>
            <person name="Sun S."/>
            <person name="Zhou Y."/>
            <person name="Chen J."/>
            <person name="Shi J."/>
            <person name="Zhao H."/>
            <person name="Zhao H."/>
            <person name="Song W."/>
            <person name="Zhang M."/>
            <person name="Cui Y."/>
            <person name="Dong X."/>
            <person name="Liu H."/>
            <person name="Ma X."/>
            <person name="Jiao Y."/>
            <person name="Wang B."/>
            <person name="Wei X."/>
            <person name="Stein J.C."/>
            <person name="Glaubitz J.C."/>
            <person name="Lu F."/>
            <person name="Yu G."/>
            <person name="Liang C."/>
            <person name="Fengler K."/>
            <person name="Li B."/>
            <person name="Rafalski A."/>
            <person name="Schnable P.S."/>
            <person name="Ware D.H."/>
            <person name="Buckler E.S."/>
            <person name="Lai J."/>
        </authorList>
    </citation>
    <scope>NUCLEOTIDE SEQUENCE [LARGE SCALE GENOMIC DNA]</scope>
    <source>
        <tissue evidence="13">Seedling</tissue>
    </source>
</reference>
<dbReference type="GO" id="GO:0005886">
    <property type="term" value="C:plasma membrane"/>
    <property type="evidence" value="ECO:0007669"/>
    <property type="project" value="UniProtKB-ARBA"/>
</dbReference>
<keyword evidence="7" id="KW-0067">ATP-binding</keyword>
<dbReference type="InterPro" id="IPR013525">
    <property type="entry name" value="ABC2_TM"/>
</dbReference>
<feature type="transmembrane region" description="Helical" evidence="11">
    <location>
        <begin position="395"/>
        <end position="415"/>
    </location>
</feature>
<dbReference type="InterPro" id="IPR027417">
    <property type="entry name" value="P-loop_NTPase"/>
</dbReference>
<comment type="caution">
    <text evidence="13">The sequence shown here is derived from an EMBL/GenBank/DDBJ whole genome shotgun (WGS) entry which is preliminary data.</text>
</comment>
<evidence type="ECO:0000256" key="6">
    <source>
        <dbReference type="ARBA" id="ARBA00022741"/>
    </source>
</evidence>
<dbReference type="Pfam" id="PF01061">
    <property type="entry name" value="ABC2_membrane"/>
    <property type="match status" value="2"/>
</dbReference>
<comment type="subcellular location">
    <subcellularLocation>
        <location evidence="1">Membrane</location>
        <topology evidence="1">Multi-pass membrane protein</topology>
    </subcellularLocation>
</comment>
<dbReference type="GO" id="GO:0016887">
    <property type="term" value="F:ATP hydrolysis activity"/>
    <property type="evidence" value="ECO:0007669"/>
    <property type="project" value="InterPro"/>
</dbReference>
<proteinExistence type="inferred from homology"/>
<dbReference type="InterPro" id="IPR043926">
    <property type="entry name" value="ABCG_dom"/>
</dbReference>
<feature type="transmembrane region" description="Helical" evidence="11">
    <location>
        <begin position="1019"/>
        <end position="1037"/>
    </location>
</feature>
<accession>A0A3L6E148</accession>
<evidence type="ECO:0000256" key="4">
    <source>
        <dbReference type="ARBA" id="ARBA00022692"/>
    </source>
</evidence>
<feature type="transmembrane region" description="Helical" evidence="11">
    <location>
        <begin position="604"/>
        <end position="630"/>
    </location>
</feature>
<dbReference type="CDD" id="cd03232">
    <property type="entry name" value="ABCG_PDR_domain2"/>
    <property type="match status" value="1"/>
</dbReference>
<feature type="domain" description="ABC transporter" evidence="12">
    <location>
        <begin position="3"/>
        <end position="269"/>
    </location>
</feature>